<reference evidence="3" key="1">
    <citation type="submission" date="2019-09" db="EMBL/GenBank/DDBJ databases">
        <title>Characterisation of the sponge microbiome using genome-centric metagenomics.</title>
        <authorList>
            <person name="Engelberts J.P."/>
            <person name="Robbins S.J."/>
            <person name="De Goeij J.M."/>
            <person name="Aranda M."/>
            <person name="Bell S.C."/>
            <person name="Webster N.S."/>
        </authorList>
    </citation>
    <scope>NUCLEOTIDE SEQUENCE</scope>
    <source>
        <strain evidence="3">SB0676_bin_10</strain>
    </source>
</reference>
<organism evidence="3">
    <name type="scientific">Synechococcus sp. SB0676_bin_10</name>
    <dbReference type="NCBI Taxonomy" id="2604869"/>
    <lineage>
        <taxon>Bacteria</taxon>
        <taxon>Bacillati</taxon>
        <taxon>Cyanobacteriota</taxon>
        <taxon>Cyanophyceae</taxon>
        <taxon>Synechococcales</taxon>
        <taxon>Synechococcaceae</taxon>
        <taxon>Synechococcus</taxon>
    </lineage>
</organism>
<feature type="domain" description="Protein NO VEIN C-terminal" evidence="2">
    <location>
        <begin position="161"/>
        <end position="237"/>
    </location>
</feature>
<feature type="compositionally biased region" description="Pro residues" evidence="1">
    <location>
        <begin position="124"/>
        <end position="139"/>
    </location>
</feature>
<gene>
    <name evidence="3" type="ORF">F4162_04510</name>
</gene>
<comment type="caution">
    <text evidence="3">The sequence shown here is derived from an EMBL/GenBank/DDBJ whole genome shotgun (WGS) entry which is preliminary data.</text>
</comment>
<accession>A0A6B1FBE7</accession>
<dbReference type="Pfam" id="PF13020">
    <property type="entry name" value="NOV_C"/>
    <property type="match status" value="1"/>
</dbReference>
<evidence type="ECO:0000256" key="1">
    <source>
        <dbReference type="SAM" id="MobiDB-lite"/>
    </source>
</evidence>
<proteinExistence type="predicted"/>
<dbReference type="EMBL" id="VYDO01000144">
    <property type="protein sequence ID" value="MYG38253.1"/>
    <property type="molecule type" value="Genomic_DNA"/>
</dbReference>
<dbReference type="InterPro" id="IPR024975">
    <property type="entry name" value="NOV_C"/>
</dbReference>
<sequence length="325" mass="36584">MWLNDDLFYADLSQAKLAKLIPEEIGKCFGLEDIKAALDYSFRRSAQDVQEYVEANFDLCPACTVSEETPKKVEGSPPSEPQEPKPSFNGGEPLDKPDESSDVPDTPPGDVGTEPPVKKKAPPRHPPTSPPNPNKPPAKPRGLPGGSSDNQAIAWRAREIITHVERWLGFEPVDRESERLGYDIESRVPGTERLRFIEVKGRSAGSPTPRITVTRNEIIYSLNNPDKFILAIVEFNEDTSDNDCKVQVDYLREPFLCKPGCKPDDNVVSVSYDLGRLRVREGAEMEDTKRMTFNDERIILRKNLHGELTDRTYHCTLNISHRDLE</sequence>
<evidence type="ECO:0000259" key="2">
    <source>
        <dbReference type="Pfam" id="PF13020"/>
    </source>
</evidence>
<dbReference type="AlphaFoldDB" id="A0A6B1FBE7"/>
<name>A0A6B1FBE7_9SYNE</name>
<feature type="region of interest" description="Disordered" evidence="1">
    <location>
        <begin position="67"/>
        <end position="149"/>
    </location>
</feature>
<evidence type="ECO:0000313" key="3">
    <source>
        <dbReference type="EMBL" id="MYG38253.1"/>
    </source>
</evidence>
<protein>
    <submittedName>
        <fullName evidence="3">DUF3883 domain-containing protein</fullName>
    </submittedName>
</protein>